<accession>S4WI53</accession>
<dbReference type="Pfam" id="PF13577">
    <property type="entry name" value="SnoaL_4"/>
    <property type="match status" value="1"/>
</dbReference>
<name>S4WI53_SALPI</name>
<dbReference type="InterPro" id="IPR032710">
    <property type="entry name" value="NTF2-like_dom_sf"/>
</dbReference>
<dbReference type="EMBL" id="KC863955">
    <property type="protein sequence ID" value="AGO97203.1"/>
    <property type="molecule type" value="Genomic_DNA"/>
</dbReference>
<dbReference type="AlphaFoldDB" id="S4WI53"/>
<evidence type="ECO:0000259" key="1">
    <source>
        <dbReference type="Pfam" id="PF13577"/>
    </source>
</evidence>
<dbReference type="NCBIfam" id="TIGR02246">
    <property type="entry name" value="SgcJ/EcaC family oxidoreductase"/>
    <property type="match status" value="1"/>
</dbReference>
<dbReference type="InterPro" id="IPR011944">
    <property type="entry name" value="Steroid_delta5-4_isomerase"/>
</dbReference>
<organism evidence="2">
    <name type="scientific">Salinispora pacifica</name>
    <dbReference type="NCBI Taxonomy" id="351187"/>
    <lineage>
        <taxon>Bacteria</taxon>
        <taxon>Bacillati</taxon>
        <taxon>Actinomycetota</taxon>
        <taxon>Actinomycetes</taxon>
        <taxon>Micromonosporales</taxon>
        <taxon>Micromonosporaceae</taxon>
        <taxon>Salinispora</taxon>
    </lineage>
</organism>
<evidence type="ECO:0000313" key="2">
    <source>
        <dbReference type="EMBL" id="AGO97203.1"/>
    </source>
</evidence>
<protein>
    <submittedName>
        <fullName evidence="2">Hypothetical enediyne protein</fullName>
    </submittedName>
</protein>
<dbReference type="SUPFAM" id="SSF54427">
    <property type="entry name" value="NTF2-like"/>
    <property type="match status" value="1"/>
</dbReference>
<sequence>MKSKSAVLVDQAKQWATHYGAFTKGPEGAALSAPLRVRGAWDRNDAAGVADAFAANGSMLLGDEQMRGRDAIQAYLGKAFAAGLRGSRVEDEPDDVFFINADTALVISTGGIVSKGESGLSADQRQRISWVVVRDKGEWRLFSYQSSPIKG</sequence>
<dbReference type="Gene3D" id="3.10.450.50">
    <property type="match status" value="1"/>
</dbReference>
<proteinExistence type="predicted"/>
<feature type="domain" description="SnoaL-like" evidence="1">
    <location>
        <begin position="40"/>
        <end position="142"/>
    </location>
</feature>
<reference evidence="2" key="1">
    <citation type="journal article" date="2013" name="J. Am. Chem. Soc.">
        <title>Structures and comparative characterization of biosynthetic gene clusters for cyanosporasides, enediyne-derived natural products from marine actinomycetes.</title>
        <authorList>
            <person name="Lane A.L."/>
            <person name="Nam S.J."/>
            <person name="Fukuda T."/>
            <person name="Yamanaka K."/>
            <person name="Kauffman C.A."/>
            <person name="Jensen P.R."/>
            <person name="Fenical W."/>
            <person name="Moore B.S."/>
        </authorList>
    </citation>
    <scope>NUCLEOTIDE SEQUENCE</scope>
    <source>
        <strain evidence="2">CNS143</strain>
    </source>
</reference>
<dbReference type="InterPro" id="IPR037401">
    <property type="entry name" value="SnoaL-like"/>
</dbReference>